<keyword evidence="5" id="KW-1185">Reference proteome</keyword>
<dbReference type="Proteomes" id="UP000502297">
    <property type="component" value="Chromosome"/>
</dbReference>
<dbReference type="InterPro" id="IPR036291">
    <property type="entry name" value="NAD(P)-bd_dom_sf"/>
</dbReference>
<protein>
    <submittedName>
        <fullName evidence="4">SDR family oxidoreductase</fullName>
    </submittedName>
</protein>
<dbReference type="SUPFAM" id="SSF51735">
    <property type="entry name" value="NAD(P)-binding Rossmann-fold domains"/>
    <property type="match status" value="1"/>
</dbReference>
<dbReference type="SMART" id="SM00822">
    <property type="entry name" value="PKS_KR"/>
    <property type="match status" value="1"/>
</dbReference>
<reference evidence="4 5" key="1">
    <citation type="submission" date="2020-03" db="EMBL/GenBank/DDBJ databases">
        <authorList>
            <person name="Zhu W."/>
        </authorList>
    </citation>
    <scope>NUCLEOTIDE SEQUENCE [LARGE SCALE GENOMIC DNA]</scope>
    <source>
        <strain evidence="4 5">323-1</strain>
    </source>
</reference>
<evidence type="ECO:0000256" key="2">
    <source>
        <dbReference type="ARBA" id="ARBA00023002"/>
    </source>
</evidence>
<dbReference type="RefSeq" id="WP_166226016.1">
    <property type="nucleotide sequence ID" value="NZ_CP049801.1"/>
</dbReference>
<evidence type="ECO:0000256" key="1">
    <source>
        <dbReference type="ARBA" id="ARBA00006484"/>
    </source>
</evidence>
<gene>
    <name evidence="4" type="ORF">G8E00_15320</name>
</gene>
<evidence type="ECO:0000313" key="4">
    <source>
        <dbReference type="EMBL" id="QIO07204.1"/>
    </source>
</evidence>
<proteinExistence type="inferred from homology"/>
<dbReference type="Pfam" id="PF13561">
    <property type="entry name" value="adh_short_C2"/>
    <property type="match status" value="1"/>
</dbReference>
<dbReference type="AlphaFoldDB" id="A0A6G8RZB6"/>
<evidence type="ECO:0000313" key="5">
    <source>
        <dbReference type="Proteomes" id="UP000502297"/>
    </source>
</evidence>
<dbReference type="InterPro" id="IPR057326">
    <property type="entry name" value="KR_dom"/>
</dbReference>
<feature type="domain" description="Ketoreductase" evidence="3">
    <location>
        <begin position="4"/>
        <end position="184"/>
    </location>
</feature>
<name>A0A6G8RZB6_9GAMM</name>
<dbReference type="PRINTS" id="PR00081">
    <property type="entry name" value="GDHRDH"/>
</dbReference>
<comment type="similarity">
    <text evidence="1">Belongs to the short-chain dehydrogenases/reductases (SDR) family.</text>
</comment>
<dbReference type="Gene3D" id="3.40.50.720">
    <property type="entry name" value="NAD(P)-binding Rossmann-like Domain"/>
    <property type="match status" value="1"/>
</dbReference>
<dbReference type="PANTHER" id="PTHR48107">
    <property type="entry name" value="NADPH-DEPENDENT ALDEHYDE REDUCTASE-LIKE PROTEIN, CHLOROPLASTIC-RELATED"/>
    <property type="match status" value="1"/>
</dbReference>
<dbReference type="FunFam" id="3.40.50.720:FF:000084">
    <property type="entry name" value="Short-chain dehydrogenase reductase"/>
    <property type="match status" value="1"/>
</dbReference>
<dbReference type="PROSITE" id="PS00061">
    <property type="entry name" value="ADH_SHORT"/>
    <property type="match status" value="1"/>
</dbReference>
<organism evidence="4 5">
    <name type="scientific">Acinetobacter shaoyimingii</name>
    <dbReference type="NCBI Taxonomy" id="2715164"/>
    <lineage>
        <taxon>Bacteria</taxon>
        <taxon>Pseudomonadati</taxon>
        <taxon>Pseudomonadota</taxon>
        <taxon>Gammaproteobacteria</taxon>
        <taxon>Moraxellales</taxon>
        <taxon>Moraxellaceae</taxon>
        <taxon>Acinetobacter</taxon>
    </lineage>
</organism>
<dbReference type="GO" id="GO:0016614">
    <property type="term" value="F:oxidoreductase activity, acting on CH-OH group of donors"/>
    <property type="evidence" value="ECO:0007669"/>
    <property type="project" value="UniProtKB-ARBA"/>
</dbReference>
<dbReference type="PRINTS" id="PR00080">
    <property type="entry name" value="SDRFAMILY"/>
</dbReference>
<dbReference type="KEGG" id="asha:G8E00_15320"/>
<accession>A0A6G8RZB6</accession>
<keyword evidence="2" id="KW-0560">Oxidoreductase</keyword>
<dbReference type="EMBL" id="CP049801">
    <property type="protein sequence ID" value="QIO07204.1"/>
    <property type="molecule type" value="Genomic_DNA"/>
</dbReference>
<dbReference type="InterPro" id="IPR020904">
    <property type="entry name" value="Sc_DH/Rdtase_CS"/>
</dbReference>
<sequence>MNKKVAIISGGSRGLGQAIAIGLAQDGYQVVISYAQSAEKAQSIVNMITEFGGTALAIKADVSIENDVSHLFSKTKAEFGQIDVVINTAAISVLKPLSEFSLVDFNRVISINLTGTFHILKQAAAHISKGGRILTFSSNVVTSLPPTYAAYAASKAAVEALSKTFSKELRGRGVTVNIVSPGPTATDMFLEGKSEELVNQFAQASPLERLGTPEDIVRVVRFLVGPDAAWINGQVIKVNGGAN</sequence>
<dbReference type="InterPro" id="IPR002347">
    <property type="entry name" value="SDR_fam"/>
</dbReference>
<evidence type="ECO:0000259" key="3">
    <source>
        <dbReference type="SMART" id="SM00822"/>
    </source>
</evidence>
<dbReference type="PANTHER" id="PTHR48107:SF7">
    <property type="entry name" value="RE15974P"/>
    <property type="match status" value="1"/>
</dbReference>